<dbReference type="RefSeq" id="WP_048897831.1">
    <property type="nucleotide sequence ID" value="NZ_AP024853.1"/>
</dbReference>
<feature type="transmembrane region" description="Helical" evidence="9">
    <location>
        <begin position="333"/>
        <end position="352"/>
    </location>
</feature>
<feature type="transmembrane region" description="Helical" evidence="9">
    <location>
        <begin position="398"/>
        <end position="415"/>
    </location>
</feature>
<accession>A0A0J8VDZ4</accession>
<feature type="transmembrane region" description="Helical" evidence="9">
    <location>
        <begin position="235"/>
        <end position="258"/>
    </location>
</feature>
<keyword evidence="7 9" id="KW-1133">Transmembrane helix</keyword>
<proteinExistence type="inferred from homology"/>
<keyword evidence="5 9" id="KW-0812">Transmembrane</keyword>
<dbReference type="InterPro" id="IPR002293">
    <property type="entry name" value="AA/rel_permease1"/>
</dbReference>
<organism evidence="10 11">
    <name type="scientific">Photobacterium swingsii</name>
    <dbReference type="NCBI Taxonomy" id="680026"/>
    <lineage>
        <taxon>Bacteria</taxon>
        <taxon>Pseudomonadati</taxon>
        <taxon>Pseudomonadota</taxon>
        <taxon>Gammaproteobacteria</taxon>
        <taxon>Vibrionales</taxon>
        <taxon>Vibrionaceae</taxon>
        <taxon>Photobacterium</taxon>
    </lineage>
</organism>
<keyword evidence="4" id="KW-1003">Cell membrane</keyword>
<sequence length="478" mass="51160">MNNKLGLGALTALVLSTMVGAGIFSLPQNMAAGAGPGAVMIGWLITGIGMLGLVRVFYSLSIRKPHLDGGVIAYAQAGFGDFLGFNSAWGFWLNTLLANTSYAVVVFSAIGYFTDSPGNILFGSGNTWQAMLGATILIWLMHYLVTRGVKEAALVNIVVTFAKLVPLCAFLAFAVLAANFDKFNMDIWAQNNSGLGNVMDQVRYTMSITLWVFIGIEGAVVLSGRAKSRKAIGHATIIALLVALVLYVAVTLFAFGVMTQQELAELNNPSMALILEHIVGPWGAWLINIGLIVSVCGALLSWTVVTAEAPMVAAKQGLFPQWFGRENSHGAPITALTASTIGVQAFLIMTLFSESTYLTLVNIATSSILIPYGLSAAYGLQVALKNTCYDGNNNARRWDLLASAIATLYGTWLIYAAGLDYLLLVALLYFPGLLVLFWTRRERQQPLLKGKGEWLGAIIITLMSASAVVLLANGTLNI</sequence>
<keyword evidence="6" id="KW-0029">Amino-acid transport</keyword>
<keyword evidence="8 9" id="KW-0472">Membrane</keyword>
<dbReference type="Proteomes" id="UP000240481">
    <property type="component" value="Unassembled WGS sequence"/>
</dbReference>
<evidence type="ECO:0000256" key="9">
    <source>
        <dbReference type="SAM" id="Phobius"/>
    </source>
</evidence>
<dbReference type="GO" id="GO:0022857">
    <property type="term" value="F:transmembrane transporter activity"/>
    <property type="evidence" value="ECO:0007669"/>
    <property type="project" value="InterPro"/>
</dbReference>
<evidence type="ECO:0000256" key="6">
    <source>
        <dbReference type="ARBA" id="ARBA00022970"/>
    </source>
</evidence>
<evidence type="ECO:0000256" key="8">
    <source>
        <dbReference type="ARBA" id="ARBA00023136"/>
    </source>
</evidence>
<feature type="transmembrane region" description="Helical" evidence="9">
    <location>
        <begin position="91"/>
        <end position="114"/>
    </location>
</feature>
<feature type="transmembrane region" description="Helical" evidence="9">
    <location>
        <begin position="204"/>
        <end position="223"/>
    </location>
</feature>
<feature type="transmembrane region" description="Helical" evidence="9">
    <location>
        <begin position="37"/>
        <end position="58"/>
    </location>
</feature>
<feature type="transmembrane region" description="Helical" evidence="9">
    <location>
        <begin position="152"/>
        <end position="178"/>
    </location>
</feature>
<feature type="transmembrane region" description="Helical" evidence="9">
    <location>
        <begin position="452"/>
        <end position="472"/>
    </location>
</feature>
<dbReference type="STRING" id="680026.AB733_05330"/>
<name>A0A0J8VDZ4_9GAMM</name>
<evidence type="ECO:0000256" key="3">
    <source>
        <dbReference type="ARBA" id="ARBA00022448"/>
    </source>
</evidence>
<dbReference type="InterPro" id="IPR004754">
    <property type="entry name" value="Amino_acid_antiprt"/>
</dbReference>
<feature type="transmembrane region" description="Helical" evidence="9">
    <location>
        <begin position="126"/>
        <end position="145"/>
    </location>
</feature>
<feature type="transmembrane region" description="Helical" evidence="9">
    <location>
        <begin position="278"/>
        <end position="305"/>
    </location>
</feature>
<keyword evidence="11" id="KW-1185">Reference proteome</keyword>
<evidence type="ECO:0000256" key="2">
    <source>
        <dbReference type="ARBA" id="ARBA00008220"/>
    </source>
</evidence>
<dbReference type="PANTHER" id="PTHR42770:SF4">
    <property type="entry name" value="ARGININE_ORNITHINE ANTIPORTER-RELATED"/>
    <property type="match status" value="1"/>
</dbReference>
<dbReference type="PANTHER" id="PTHR42770">
    <property type="entry name" value="AMINO ACID TRANSPORTER-RELATED"/>
    <property type="match status" value="1"/>
</dbReference>
<dbReference type="GO" id="GO:0005886">
    <property type="term" value="C:plasma membrane"/>
    <property type="evidence" value="ECO:0007669"/>
    <property type="project" value="UniProtKB-SubCell"/>
</dbReference>
<evidence type="ECO:0000313" key="10">
    <source>
        <dbReference type="EMBL" id="PSW24947.1"/>
    </source>
</evidence>
<dbReference type="OrthoDB" id="3185104at2"/>
<feature type="transmembrane region" description="Helical" evidence="9">
    <location>
        <begin position="358"/>
        <end position="378"/>
    </location>
</feature>
<dbReference type="Gene3D" id="1.20.1740.10">
    <property type="entry name" value="Amino acid/polyamine transporter I"/>
    <property type="match status" value="1"/>
</dbReference>
<protein>
    <submittedName>
        <fullName evidence="10">Amino acid permease</fullName>
    </submittedName>
</protein>
<dbReference type="AlphaFoldDB" id="A0A0J8VDZ4"/>
<evidence type="ECO:0000256" key="5">
    <source>
        <dbReference type="ARBA" id="ARBA00022692"/>
    </source>
</evidence>
<dbReference type="GO" id="GO:0006865">
    <property type="term" value="P:amino acid transport"/>
    <property type="evidence" value="ECO:0007669"/>
    <property type="project" value="UniProtKB-KW"/>
</dbReference>
<dbReference type="InterPro" id="IPR050367">
    <property type="entry name" value="APC_superfamily"/>
</dbReference>
<feature type="transmembrane region" description="Helical" evidence="9">
    <location>
        <begin position="421"/>
        <end position="440"/>
    </location>
</feature>
<dbReference type="Pfam" id="PF13520">
    <property type="entry name" value="AA_permease_2"/>
    <property type="match status" value="1"/>
</dbReference>
<dbReference type="PIRSF" id="PIRSF006060">
    <property type="entry name" value="AA_transporter"/>
    <property type="match status" value="1"/>
</dbReference>
<evidence type="ECO:0000256" key="7">
    <source>
        <dbReference type="ARBA" id="ARBA00022989"/>
    </source>
</evidence>
<dbReference type="NCBIfam" id="TIGR00905">
    <property type="entry name" value="2A0302"/>
    <property type="match status" value="1"/>
</dbReference>
<evidence type="ECO:0000256" key="1">
    <source>
        <dbReference type="ARBA" id="ARBA00004651"/>
    </source>
</evidence>
<comment type="similarity">
    <text evidence="2">Belongs to the amino acid-polyamine-organocation (APC) superfamily. Basic amino acid/polyamine antiporter (APA) (TC 2.A.3.2) family.</text>
</comment>
<reference evidence="10 11" key="1">
    <citation type="submission" date="2018-01" db="EMBL/GenBank/DDBJ databases">
        <title>Whole genome sequencing of Histamine producing bacteria.</title>
        <authorList>
            <person name="Butler K."/>
        </authorList>
    </citation>
    <scope>NUCLEOTIDE SEQUENCE [LARGE SCALE GENOMIC DNA]</scope>
    <source>
        <strain evidence="10 11">DSM 24669</strain>
    </source>
</reference>
<keyword evidence="3" id="KW-0813">Transport</keyword>
<comment type="caution">
    <text evidence="10">The sequence shown here is derived from an EMBL/GenBank/DDBJ whole genome shotgun (WGS) entry which is preliminary data.</text>
</comment>
<evidence type="ECO:0000313" key="11">
    <source>
        <dbReference type="Proteomes" id="UP000240481"/>
    </source>
</evidence>
<evidence type="ECO:0000256" key="4">
    <source>
        <dbReference type="ARBA" id="ARBA00022475"/>
    </source>
</evidence>
<gene>
    <name evidence="10" type="ORF">C9I94_09045</name>
</gene>
<dbReference type="EMBL" id="PYLZ01000004">
    <property type="protein sequence ID" value="PSW24947.1"/>
    <property type="molecule type" value="Genomic_DNA"/>
</dbReference>
<comment type="subcellular location">
    <subcellularLocation>
        <location evidence="1">Cell membrane</location>
        <topology evidence="1">Multi-pass membrane protein</topology>
    </subcellularLocation>
</comment>